<evidence type="ECO:0000313" key="4">
    <source>
        <dbReference type="EMBL" id="KAI9268903.1"/>
    </source>
</evidence>
<dbReference type="GO" id="GO:0019888">
    <property type="term" value="F:protein phosphatase regulator activity"/>
    <property type="evidence" value="ECO:0007669"/>
    <property type="project" value="TreeGrafter"/>
</dbReference>
<dbReference type="GO" id="GO:0005829">
    <property type="term" value="C:cytosol"/>
    <property type="evidence" value="ECO:0007669"/>
    <property type="project" value="TreeGrafter"/>
</dbReference>
<sequence>MLRRFGFGRSSSLEAQLAKPNVKLDDLLEDTDQLLQEVHLQNARLISFLRQPAVLSQLVNYIVSERIRGTTTNTVTTTTNGTKPKYTNGTKKSTTHTTTTTTISENNKNGKEENTKKKNNNNNNNEESHVYVACEILAAGVPALMDGLVYSHPELLTVLWALLDQTCKLTPRQMAGFCKVNAILLQRRTGDLVHFIESHQDIVAKWLHHIFAYHGEGVPYLSDLLIALIQCESLPEGNGIGQWLADHGLLTLLVDRLQPHLEPLNHEIAQQMLCDVIFSSHISSPLIAELTSLVTMKRLAGYMLDLTAPHAPNVFICGTGVIRGIRQYCEKIIHNTLEDPTHLFSHALQTFTERLGDLMDLLDSPRSCKAEKDQRLGLERLAILELLMELLYCSSVATGEKGIQLAMEYRQAVIHHNALIRCLDLFFAFPQNNILHNTVYALIRDILLREPVRPIVLTEDKLIIEVLIRGRLMERILDTYDATRQGKEKKPGYIGHLALLSNDIQRALEDIYQPELKEYLHQKEETKVLLERWIAHHDLLCQEMKQKMTYNNEAVFWSVSRYQEHVNL</sequence>
<evidence type="ECO:0000256" key="3">
    <source>
        <dbReference type="SAM" id="MobiDB-lite"/>
    </source>
</evidence>
<organism evidence="4 5">
    <name type="scientific">Phascolomyces articulosus</name>
    <dbReference type="NCBI Taxonomy" id="60185"/>
    <lineage>
        <taxon>Eukaryota</taxon>
        <taxon>Fungi</taxon>
        <taxon>Fungi incertae sedis</taxon>
        <taxon>Mucoromycota</taxon>
        <taxon>Mucoromycotina</taxon>
        <taxon>Mucoromycetes</taxon>
        <taxon>Mucorales</taxon>
        <taxon>Lichtheimiaceae</taxon>
        <taxon>Phascolomyces</taxon>
    </lineage>
</organism>
<comment type="caution">
    <text evidence="4">The sequence shown here is derived from an EMBL/GenBank/DDBJ whole genome shotgun (WGS) entry which is preliminary data.</text>
</comment>
<proteinExistence type="inferred from homology"/>
<keyword evidence="2" id="KW-0131">Cell cycle</keyword>
<evidence type="ECO:0000313" key="5">
    <source>
        <dbReference type="Proteomes" id="UP001209540"/>
    </source>
</evidence>
<dbReference type="EMBL" id="JAIXMP010000008">
    <property type="protein sequence ID" value="KAI9268903.1"/>
    <property type="molecule type" value="Genomic_DNA"/>
</dbReference>
<keyword evidence="5" id="KW-1185">Reference proteome</keyword>
<dbReference type="InterPro" id="IPR007587">
    <property type="entry name" value="SAPS"/>
</dbReference>
<accession>A0AAD5K4B7</accession>
<dbReference type="GO" id="GO:0005634">
    <property type="term" value="C:nucleus"/>
    <property type="evidence" value="ECO:0007669"/>
    <property type="project" value="TreeGrafter"/>
</dbReference>
<dbReference type="AlphaFoldDB" id="A0AAD5K4B7"/>
<gene>
    <name evidence="4" type="ORF">BDA99DRAFT_336894</name>
</gene>
<feature type="region of interest" description="Disordered" evidence="3">
    <location>
        <begin position="74"/>
        <end position="125"/>
    </location>
</feature>
<dbReference type="PANTHER" id="PTHR12634">
    <property type="entry name" value="SIT4 YEAST -ASSOCIATING PROTEIN-RELATED"/>
    <property type="match status" value="1"/>
</dbReference>
<feature type="compositionally biased region" description="Low complexity" evidence="3">
    <location>
        <begin position="74"/>
        <end position="107"/>
    </location>
</feature>
<dbReference type="PANTHER" id="PTHR12634:SF8">
    <property type="entry name" value="FIERY MOUNTAIN, ISOFORM D"/>
    <property type="match status" value="1"/>
</dbReference>
<dbReference type="Proteomes" id="UP001209540">
    <property type="component" value="Unassembled WGS sequence"/>
</dbReference>
<evidence type="ECO:0000256" key="1">
    <source>
        <dbReference type="ARBA" id="ARBA00006180"/>
    </source>
</evidence>
<protein>
    <submittedName>
        <fullName evidence="4">SIT4 phosphatase-associated protein-domain-containing protein</fullName>
    </submittedName>
</protein>
<comment type="similarity">
    <text evidence="1">Belongs to the SAPS family.</text>
</comment>
<reference evidence="4" key="2">
    <citation type="submission" date="2023-02" db="EMBL/GenBank/DDBJ databases">
        <authorList>
            <consortium name="DOE Joint Genome Institute"/>
            <person name="Mondo S.J."/>
            <person name="Chang Y."/>
            <person name="Wang Y."/>
            <person name="Ahrendt S."/>
            <person name="Andreopoulos W."/>
            <person name="Barry K."/>
            <person name="Beard J."/>
            <person name="Benny G.L."/>
            <person name="Blankenship S."/>
            <person name="Bonito G."/>
            <person name="Cuomo C."/>
            <person name="Desiro A."/>
            <person name="Gervers K.A."/>
            <person name="Hundley H."/>
            <person name="Kuo A."/>
            <person name="LaButti K."/>
            <person name="Lang B.F."/>
            <person name="Lipzen A."/>
            <person name="O'Donnell K."/>
            <person name="Pangilinan J."/>
            <person name="Reynolds N."/>
            <person name="Sandor L."/>
            <person name="Smith M.W."/>
            <person name="Tsang A."/>
            <person name="Grigoriev I.V."/>
            <person name="Stajich J.E."/>
            <person name="Spatafora J.W."/>
        </authorList>
    </citation>
    <scope>NUCLEOTIDE SEQUENCE</scope>
    <source>
        <strain evidence="4">RSA 2281</strain>
    </source>
</reference>
<dbReference type="Pfam" id="PF04499">
    <property type="entry name" value="SAPS"/>
    <property type="match status" value="1"/>
</dbReference>
<reference evidence="4" key="1">
    <citation type="journal article" date="2022" name="IScience">
        <title>Evolution of zygomycete secretomes and the origins of terrestrial fungal ecologies.</title>
        <authorList>
            <person name="Chang Y."/>
            <person name="Wang Y."/>
            <person name="Mondo S."/>
            <person name="Ahrendt S."/>
            <person name="Andreopoulos W."/>
            <person name="Barry K."/>
            <person name="Beard J."/>
            <person name="Benny G.L."/>
            <person name="Blankenship S."/>
            <person name="Bonito G."/>
            <person name="Cuomo C."/>
            <person name="Desiro A."/>
            <person name="Gervers K.A."/>
            <person name="Hundley H."/>
            <person name="Kuo A."/>
            <person name="LaButti K."/>
            <person name="Lang B.F."/>
            <person name="Lipzen A."/>
            <person name="O'Donnell K."/>
            <person name="Pangilinan J."/>
            <person name="Reynolds N."/>
            <person name="Sandor L."/>
            <person name="Smith M.E."/>
            <person name="Tsang A."/>
            <person name="Grigoriev I.V."/>
            <person name="Stajich J.E."/>
            <person name="Spatafora J.W."/>
        </authorList>
    </citation>
    <scope>NUCLEOTIDE SEQUENCE</scope>
    <source>
        <strain evidence="4">RSA 2281</strain>
    </source>
</reference>
<evidence type="ECO:0000256" key="2">
    <source>
        <dbReference type="ARBA" id="ARBA00023306"/>
    </source>
</evidence>
<name>A0AAD5K4B7_9FUNG</name>
<dbReference type="GO" id="GO:0019903">
    <property type="term" value="F:protein phosphatase binding"/>
    <property type="evidence" value="ECO:0007669"/>
    <property type="project" value="InterPro"/>
</dbReference>